<name>A0A0R1MRZ7_9LACO</name>
<keyword evidence="5" id="KW-1185">Reference proteome</keyword>
<dbReference type="InterPro" id="IPR049492">
    <property type="entry name" value="BD-FAE-like_dom"/>
</dbReference>
<dbReference type="EMBL" id="AZEC01000013">
    <property type="protein sequence ID" value="KRL11053.1"/>
    <property type="molecule type" value="Genomic_DNA"/>
</dbReference>
<accession>A0A0R1MRZ7</accession>
<dbReference type="PATRIC" id="fig|1423792.3.peg.793"/>
<comment type="caution">
    <text evidence="4">The sequence shown here is derived from an EMBL/GenBank/DDBJ whole genome shotgun (WGS) entry which is preliminary data.</text>
</comment>
<sequence>MRMKKVLRVLQGVGKWIGFVLLAFITGIVISFNTSPKLFASMIAQMPQLAKVGPSPKGWDQYEVQVHRTANITYPSKFTNNTLDLYTPDKNQGKQPVIFWLHGGAFVSGSKEAVRDWAYKMTATQGYNMVAVNYEVAPNAQYPDQIIQLGEAIQYFKDHQAEYPQLDMNRIIIGGDSAGAQMASQYIAVQTNPKLAKEMNLTPQLAPKQIIAAVLYCGPYDMKTLATIQNKALQFMVNQLGWAYMGTRDWVNTKQAQESSTTDQVTDDFPPTFLTDGNTGSFEGHAQKLASVLKEHNVPVSTLFFGPNQAVYHEYQFQLRSKNAVLAFNQTAAFLNQYR</sequence>
<feature type="transmembrane region" description="Helical" evidence="2">
    <location>
        <begin position="12"/>
        <end position="32"/>
    </location>
</feature>
<dbReference type="SUPFAM" id="SSF53474">
    <property type="entry name" value="alpha/beta-Hydrolases"/>
    <property type="match status" value="1"/>
</dbReference>
<dbReference type="STRING" id="1423792.FD09_GL000777"/>
<evidence type="ECO:0000313" key="5">
    <source>
        <dbReference type="Proteomes" id="UP000051330"/>
    </source>
</evidence>
<keyword evidence="1" id="KW-0378">Hydrolase</keyword>
<proteinExistence type="predicted"/>
<gene>
    <name evidence="4" type="ORF">FD09_GL000777</name>
</gene>
<evidence type="ECO:0000256" key="2">
    <source>
        <dbReference type="SAM" id="Phobius"/>
    </source>
</evidence>
<dbReference type="Proteomes" id="UP000051330">
    <property type="component" value="Unassembled WGS sequence"/>
</dbReference>
<dbReference type="InterPro" id="IPR029058">
    <property type="entry name" value="AB_hydrolase_fold"/>
</dbReference>
<feature type="domain" description="BD-FAE-like" evidence="3">
    <location>
        <begin position="83"/>
        <end position="279"/>
    </location>
</feature>
<keyword evidence="2" id="KW-0812">Transmembrane</keyword>
<protein>
    <submittedName>
        <fullName evidence="4">Lipase</fullName>
    </submittedName>
</protein>
<keyword evidence="2" id="KW-0472">Membrane</keyword>
<dbReference type="AlphaFoldDB" id="A0A0R1MRZ7"/>
<keyword evidence="2" id="KW-1133">Transmembrane helix</keyword>
<dbReference type="Pfam" id="PF20434">
    <property type="entry name" value="BD-FAE"/>
    <property type="match status" value="1"/>
</dbReference>
<dbReference type="PANTHER" id="PTHR48081:SF6">
    <property type="entry name" value="PEPTIDASE S9 PROLYL OLIGOPEPTIDASE CATALYTIC DOMAIN-CONTAINING PROTEIN"/>
    <property type="match status" value="1"/>
</dbReference>
<dbReference type="PANTHER" id="PTHR48081">
    <property type="entry name" value="AB HYDROLASE SUPERFAMILY PROTEIN C4A8.06C"/>
    <property type="match status" value="1"/>
</dbReference>
<dbReference type="GO" id="GO:0016787">
    <property type="term" value="F:hydrolase activity"/>
    <property type="evidence" value="ECO:0007669"/>
    <property type="project" value="UniProtKB-KW"/>
</dbReference>
<evidence type="ECO:0000259" key="3">
    <source>
        <dbReference type="Pfam" id="PF20434"/>
    </source>
</evidence>
<dbReference type="InterPro" id="IPR050300">
    <property type="entry name" value="GDXG_lipolytic_enzyme"/>
</dbReference>
<organism evidence="4 5">
    <name type="scientific">Schleiferilactobacillus perolens DSM 12744</name>
    <dbReference type="NCBI Taxonomy" id="1423792"/>
    <lineage>
        <taxon>Bacteria</taxon>
        <taxon>Bacillati</taxon>
        <taxon>Bacillota</taxon>
        <taxon>Bacilli</taxon>
        <taxon>Lactobacillales</taxon>
        <taxon>Lactobacillaceae</taxon>
        <taxon>Schleiferilactobacillus</taxon>
    </lineage>
</organism>
<evidence type="ECO:0000256" key="1">
    <source>
        <dbReference type="ARBA" id="ARBA00022801"/>
    </source>
</evidence>
<dbReference type="Gene3D" id="3.40.50.1820">
    <property type="entry name" value="alpha/beta hydrolase"/>
    <property type="match status" value="1"/>
</dbReference>
<reference evidence="4 5" key="1">
    <citation type="journal article" date="2015" name="Genome Announc.">
        <title>Expanding the biotechnology potential of lactobacilli through comparative genomics of 213 strains and associated genera.</title>
        <authorList>
            <person name="Sun Z."/>
            <person name="Harris H.M."/>
            <person name="McCann A."/>
            <person name="Guo C."/>
            <person name="Argimon S."/>
            <person name="Zhang W."/>
            <person name="Yang X."/>
            <person name="Jeffery I.B."/>
            <person name="Cooney J.C."/>
            <person name="Kagawa T.F."/>
            <person name="Liu W."/>
            <person name="Song Y."/>
            <person name="Salvetti E."/>
            <person name="Wrobel A."/>
            <person name="Rasinkangas P."/>
            <person name="Parkhill J."/>
            <person name="Rea M.C."/>
            <person name="O'Sullivan O."/>
            <person name="Ritari J."/>
            <person name="Douillard F.P."/>
            <person name="Paul Ross R."/>
            <person name="Yang R."/>
            <person name="Briner A.E."/>
            <person name="Felis G.E."/>
            <person name="de Vos W.M."/>
            <person name="Barrangou R."/>
            <person name="Klaenhammer T.R."/>
            <person name="Caufield P.W."/>
            <person name="Cui Y."/>
            <person name="Zhang H."/>
            <person name="O'Toole P.W."/>
        </authorList>
    </citation>
    <scope>NUCLEOTIDE SEQUENCE [LARGE SCALE GENOMIC DNA]</scope>
    <source>
        <strain evidence="4 5">DSM 12744</strain>
    </source>
</reference>
<evidence type="ECO:0000313" key="4">
    <source>
        <dbReference type="EMBL" id="KRL11053.1"/>
    </source>
</evidence>